<evidence type="ECO:0000313" key="9">
    <source>
        <dbReference type="EMBL" id="GGB70429.1"/>
    </source>
</evidence>
<feature type="active site" description="Nucleophile" evidence="7">
    <location>
        <position position="155"/>
    </location>
</feature>
<comment type="caution">
    <text evidence="9">The sequence shown here is derived from an EMBL/GenBank/DDBJ whole genome shotgun (WGS) entry which is preliminary data.</text>
</comment>
<keyword evidence="3" id="KW-0808">Transferase</keyword>
<dbReference type="SUPFAM" id="SSF141523">
    <property type="entry name" value="L,D-transpeptidase catalytic domain-like"/>
    <property type="match status" value="1"/>
</dbReference>
<evidence type="ECO:0000256" key="4">
    <source>
        <dbReference type="ARBA" id="ARBA00022960"/>
    </source>
</evidence>
<evidence type="ECO:0000256" key="6">
    <source>
        <dbReference type="ARBA" id="ARBA00023316"/>
    </source>
</evidence>
<dbReference type="Gene3D" id="2.40.440.10">
    <property type="entry name" value="L,D-transpeptidase catalytic domain-like"/>
    <property type="match status" value="1"/>
</dbReference>
<dbReference type="Proteomes" id="UP000614261">
    <property type="component" value="Unassembled WGS sequence"/>
</dbReference>
<dbReference type="EMBL" id="BMGD01000005">
    <property type="protein sequence ID" value="GGB70429.1"/>
    <property type="molecule type" value="Genomic_DNA"/>
</dbReference>
<evidence type="ECO:0000259" key="8">
    <source>
        <dbReference type="PROSITE" id="PS52029"/>
    </source>
</evidence>
<proteinExistence type="inferred from homology"/>
<feature type="domain" description="L,D-TPase catalytic" evidence="8">
    <location>
        <begin position="1"/>
        <end position="179"/>
    </location>
</feature>
<evidence type="ECO:0000256" key="5">
    <source>
        <dbReference type="ARBA" id="ARBA00022984"/>
    </source>
</evidence>
<comment type="similarity">
    <text evidence="2">Belongs to the YkuD family.</text>
</comment>
<dbReference type="InterPro" id="IPR038063">
    <property type="entry name" value="Transpep_catalytic_dom"/>
</dbReference>
<keyword evidence="5 7" id="KW-0573">Peptidoglycan synthesis</keyword>
<protein>
    <recommendedName>
        <fullName evidence="8">L,D-TPase catalytic domain-containing protein</fullName>
    </recommendedName>
</protein>
<dbReference type="PROSITE" id="PS52029">
    <property type="entry name" value="LD_TPASE"/>
    <property type="match status" value="1"/>
</dbReference>
<dbReference type="CDD" id="cd16913">
    <property type="entry name" value="YkuD_like"/>
    <property type="match status" value="1"/>
</dbReference>
<dbReference type="PANTHER" id="PTHR38589">
    <property type="entry name" value="BLR0621 PROTEIN"/>
    <property type="match status" value="1"/>
</dbReference>
<dbReference type="InterPro" id="IPR005490">
    <property type="entry name" value="LD_TPept_cat_dom"/>
</dbReference>
<keyword evidence="6 7" id="KW-0961">Cell wall biogenesis/degradation</keyword>
<name>A0ABQ1JN83_9SPHN</name>
<evidence type="ECO:0000256" key="3">
    <source>
        <dbReference type="ARBA" id="ARBA00022679"/>
    </source>
</evidence>
<reference evidence="10" key="1">
    <citation type="journal article" date="2019" name="Int. J. Syst. Evol. Microbiol.">
        <title>The Global Catalogue of Microorganisms (GCM) 10K type strain sequencing project: providing services to taxonomists for standard genome sequencing and annotation.</title>
        <authorList>
            <consortium name="The Broad Institute Genomics Platform"/>
            <consortium name="The Broad Institute Genome Sequencing Center for Infectious Disease"/>
            <person name="Wu L."/>
            <person name="Ma J."/>
        </authorList>
    </citation>
    <scope>NUCLEOTIDE SEQUENCE [LARGE SCALE GENOMIC DNA]</scope>
    <source>
        <strain evidence="10">CGMCC 1.12851</strain>
    </source>
</reference>
<comment type="pathway">
    <text evidence="1 7">Cell wall biogenesis; peptidoglycan biosynthesis.</text>
</comment>
<feature type="active site" description="Proton donor/acceptor" evidence="7">
    <location>
        <position position="139"/>
    </location>
</feature>
<gene>
    <name evidence="9" type="ORF">GCM10010833_27100</name>
</gene>
<evidence type="ECO:0000256" key="1">
    <source>
        <dbReference type="ARBA" id="ARBA00004752"/>
    </source>
</evidence>
<keyword evidence="4 7" id="KW-0133">Cell shape</keyword>
<accession>A0ABQ1JN83</accession>
<keyword evidence="10" id="KW-1185">Reference proteome</keyword>
<organism evidence="9 10">
    <name type="scientific">Blastomonas aquatica</name>
    <dbReference type="NCBI Taxonomy" id="1510276"/>
    <lineage>
        <taxon>Bacteria</taxon>
        <taxon>Pseudomonadati</taxon>
        <taxon>Pseudomonadota</taxon>
        <taxon>Alphaproteobacteria</taxon>
        <taxon>Sphingomonadales</taxon>
        <taxon>Sphingomonadaceae</taxon>
        <taxon>Blastomonas</taxon>
    </lineage>
</organism>
<dbReference type="Pfam" id="PF03734">
    <property type="entry name" value="YkuD"/>
    <property type="match status" value="1"/>
</dbReference>
<dbReference type="PANTHER" id="PTHR38589:SF1">
    <property type="entry name" value="BLR0621 PROTEIN"/>
    <property type="match status" value="1"/>
</dbReference>
<evidence type="ECO:0000256" key="2">
    <source>
        <dbReference type="ARBA" id="ARBA00005992"/>
    </source>
</evidence>
<sequence length="179" mass="19444">MSNTNRVNVLYVDTAALTVTLGDWTTRCTIGRSGACAADAKNEGDGCTPRGRWPIRAVLFRPGRATPPPDFALPWRWTSPGDGWSDDPSDPAYNRPVRLPHAFSAETLQREDMLYDVVLVLGHNDSPPVPGAGSAIFFHLWNEAKPADARSTEGCVAIARSDMDMLLPRLVPGMVVEIG</sequence>
<evidence type="ECO:0000256" key="7">
    <source>
        <dbReference type="PROSITE-ProRule" id="PRU01373"/>
    </source>
</evidence>
<evidence type="ECO:0000313" key="10">
    <source>
        <dbReference type="Proteomes" id="UP000614261"/>
    </source>
</evidence>